<dbReference type="GeneID" id="19278425"/>
<dbReference type="AlphaFoldDB" id="W3WM30"/>
<gene>
    <name evidence="2" type="ORF">PFICI_13412</name>
</gene>
<evidence type="ECO:0000313" key="3">
    <source>
        <dbReference type="Proteomes" id="UP000030651"/>
    </source>
</evidence>
<evidence type="ECO:0000313" key="2">
    <source>
        <dbReference type="EMBL" id="ETS74928.1"/>
    </source>
</evidence>
<evidence type="ECO:0000256" key="1">
    <source>
        <dbReference type="SAM" id="SignalP"/>
    </source>
</evidence>
<reference evidence="3" key="1">
    <citation type="journal article" date="2015" name="BMC Genomics">
        <title>Genomic and transcriptomic analysis of the endophytic fungus Pestalotiopsis fici reveals its lifestyle and high potential for synthesis of natural products.</title>
        <authorList>
            <person name="Wang X."/>
            <person name="Zhang X."/>
            <person name="Liu L."/>
            <person name="Xiang M."/>
            <person name="Wang W."/>
            <person name="Sun X."/>
            <person name="Che Y."/>
            <person name="Guo L."/>
            <person name="Liu G."/>
            <person name="Guo L."/>
            <person name="Wang C."/>
            <person name="Yin W.B."/>
            <person name="Stadler M."/>
            <person name="Zhang X."/>
            <person name="Liu X."/>
        </authorList>
    </citation>
    <scope>NUCLEOTIDE SEQUENCE [LARGE SCALE GENOMIC DNA]</scope>
    <source>
        <strain evidence="3">W106-1 / CGMCC3.15140</strain>
    </source>
</reference>
<accession>W3WM30</accession>
<dbReference type="InParanoid" id="W3WM30"/>
<keyword evidence="3" id="KW-1185">Reference proteome</keyword>
<dbReference type="EMBL" id="KI912119">
    <property type="protein sequence ID" value="ETS74928.1"/>
    <property type="molecule type" value="Genomic_DNA"/>
</dbReference>
<dbReference type="OrthoDB" id="4160690at2759"/>
<dbReference type="RefSeq" id="XP_007840184.1">
    <property type="nucleotide sequence ID" value="XM_007841993.1"/>
</dbReference>
<protein>
    <submittedName>
        <fullName evidence="2">Uncharacterized protein</fullName>
    </submittedName>
</protein>
<feature type="signal peptide" evidence="1">
    <location>
        <begin position="1"/>
        <end position="16"/>
    </location>
</feature>
<organism evidence="2 3">
    <name type="scientific">Pestalotiopsis fici (strain W106-1 / CGMCC3.15140)</name>
    <dbReference type="NCBI Taxonomy" id="1229662"/>
    <lineage>
        <taxon>Eukaryota</taxon>
        <taxon>Fungi</taxon>
        <taxon>Dikarya</taxon>
        <taxon>Ascomycota</taxon>
        <taxon>Pezizomycotina</taxon>
        <taxon>Sordariomycetes</taxon>
        <taxon>Xylariomycetidae</taxon>
        <taxon>Amphisphaeriales</taxon>
        <taxon>Sporocadaceae</taxon>
        <taxon>Pestalotiopsis</taxon>
    </lineage>
</organism>
<dbReference type="Proteomes" id="UP000030651">
    <property type="component" value="Unassembled WGS sequence"/>
</dbReference>
<keyword evidence="1" id="KW-0732">Signal</keyword>
<dbReference type="HOGENOM" id="CLU_1396787_0_0_1"/>
<dbReference type="OMA" id="CLKCALT"/>
<name>W3WM30_PESFW</name>
<sequence>MHFAGVLAASLAVVAASSLELVDREVGTASYNCHDNCGQAMLEAENGDVCSDSIFLTDYAACLSCSGEDNLDIWKYYGPSLTSAAAECGLETTPAAGAQSTTVQSAIAAETGAAETTAAASTAEVATSSVATSATTSATAQATAAGSAVATSTGNATSTAPTSVVTAGSWAQFVVNMPLLSAVLAFSAVRAMASL</sequence>
<dbReference type="KEGG" id="pfy:PFICI_13412"/>
<proteinExistence type="predicted"/>
<dbReference type="eggNOG" id="ENOG502RM45">
    <property type="taxonomic scope" value="Eukaryota"/>
</dbReference>
<feature type="chain" id="PRO_5004833928" evidence="1">
    <location>
        <begin position="17"/>
        <end position="195"/>
    </location>
</feature>